<dbReference type="InterPro" id="IPR013249">
    <property type="entry name" value="RNA_pol_sigma70_r4_t2"/>
</dbReference>
<dbReference type="Pfam" id="PF08281">
    <property type="entry name" value="Sigma70_r4_2"/>
    <property type="match status" value="1"/>
</dbReference>
<dbReference type="GO" id="GO:0003677">
    <property type="term" value="F:DNA binding"/>
    <property type="evidence" value="ECO:0007669"/>
    <property type="project" value="UniProtKB-KW"/>
</dbReference>
<feature type="domain" description="RNA polymerase sigma factor 70 region 4 type 2" evidence="7">
    <location>
        <begin position="115"/>
        <end position="167"/>
    </location>
</feature>
<protein>
    <submittedName>
        <fullName evidence="8">Putative RNA polymerase ECF subfamily sigma factor</fullName>
    </submittedName>
</protein>
<sequence length="188" mass="20848">MRSEPAEVVAVGGDTVAIGSPLAFDDFYRAELPRLVALARALCGMAVADDVAQEAMLAAYRKWRKVGDLDHPEAWVRRTCSNLAVSQYRRRLVELRAVVRLANGPQLAPLEPADEEFWAAVRALPKRQAQAAALRYLYELDVADIARTLEISEGSVKQHLSRARARLVRALALTEEPDHPPRGEEVAR</sequence>
<organism evidence="8">
    <name type="scientific">metagenome</name>
    <dbReference type="NCBI Taxonomy" id="256318"/>
    <lineage>
        <taxon>unclassified sequences</taxon>
        <taxon>metagenomes</taxon>
    </lineage>
</organism>
<name>A0A2P2CB02_9ZZZZ</name>
<evidence type="ECO:0000256" key="4">
    <source>
        <dbReference type="ARBA" id="ARBA00023125"/>
    </source>
</evidence>
<dbReference type="InterPro" id="IPR036388">
    <property type="entry name" value="WH-like_DNA-bd_sf"/>
</dbReference>
<dbReference type="SUPFAM" id="SSF88946">
    <property type="entry name" value="Sigma2 domain of RNA polymerase sigma factors"/>
    <property type="match status" value="1"/>
</dbReference>
<dbReference type="Gene3D" id="1.10.10.10">
    <property type="entry name" value="Winged helix-like DNA-binding domain superfamily/Winged helix DNA-binding domain"/>
    <property type="match status" value="1"/>
</dbReference>
<keyword evidence="2" id="KW-0805">Transcription regulation</keyword>
<accession>A0A2P2CB02</accession>
<dbReference type="GO" id="GO:0006352">
    <property type="term" value="P:DNA-templated transcription initiation"/>
    <property type="evidence" value="ECO:0007669"/>
    <property type="project" value="InterPro"/>
</dbReference>
<dbReference type="InterPro" id="IPR014284">
    <property type="entry name" value="RNA_pol_sigma-70_dom"/>
</dbReference>
<dbReference type="NCBIfam" id="TIGR02937">
    <property type="entry name" value="sigma70-ECF"/>
    <property type="match status" value="1"/>
</dbReference>
<evidence type="ECO:0000259" key="7">
    <source>
        <dbReference type="Pfam" id="PF08281"/>
    </source>
</evidence>
<keyword evidence="4" id="KW-0238">DNA-binding</keyword>
<dbReference type="Gene3D" id="1.10.1740.10">
    <property type="match status" value="1"/>
</dbReference>
<dbReference type="InterPro" id="IPR013324">
    <property type="entry name" value="RNA_pol_sigma_r3/r4-like"/>
</dbReference>
<dbReference type="PANTHER" id="PTHR43133:SF50">
    <property type="entry name" value="ECF RNA POLYMERASE SIGMA FACTOR SIGM"/>
    <property type="match status" value="1"/>
</dbReference>
<dbReference type="InterPro" id="IPR007627">
    <property type="entry name" value="RNA_pol_sigma70_r2"/>
</dbReference>
<dbReference type="PANTHER" id="PTHR43133">
    <property type="entry name" value="RNA POLYMERASE ECF-TYPE SIGMA FACTO"/>
    <property type="match status" value="1"/>
</dbReference>
<dbReference type="GO" id="GO:0016987">
    <property type="term" value="F:sigma factor activity"/>
    <property type="evidence" value="ECO:0007669"/>
    <property type="project" value="UniProtKB-KW"/>
</dbReference>
<feature type="domain" description="RNA polymerase sigma-70 region 2" evidence="6">
    <location>
        <begin position="27"/>
        <end position="91"/>
    </location>
</feature>
<proteinExistence type="inferred from homology"/>
<dbReference type="InterPro" id="IPR039425">
    <property type="entry name" value="RNA_pol_sigma-70-like"/>
</dbReference>
<evidence type="ECO:0000259" key="6">
    <source>
        <dbReference type="Pfam" id="PF04542"/>
    </source>
</evidence>
<reference evidence="8" key="1">
    <citation type="submission" date="2015-08" db="EMBL/GenBank/DDBJ databases">
        <authorList>
            <person name="Babu N.S."/>
            <person name="Beckwith C.J."/>
            <person name="Beseler K.G."/>
            <person name="Brison A."/>
            <person name="Carone J.V."/>
            <person name="Caskin T.P."/>
            <person name="Diamond M."/>
            <person name="Durham M.E."/>
            <person name="Foxe J.M."/>
            <person name="Go M."/>
            <person name="Henderson B.A."/>
            <person name="Jones I.B."/>
            <person name="McGettigan J.A."/>
            <person name="Micheletti S.J."/>
            <person name="Nasrallah M.E."/>
            <person name="Ortiz D."/>
            <person name="Piller C.R."/>
            <person name="Privatt S.R."/>
            <person name="Schneider S.L."/>
            <person name="Sharp S."/>
            <person name="Smith T.C."/>
            <person name="Stanton J.D."/>
            <person name="Ullery H.E."/>
            <person name="Wilson R.J."/>
            <person name="Serrano M.G."/>
            <person name="Buck G."/>
            <person name="Lee V."/>
            <person name="Wang Y."/>
            <person name="Carvalho R."/>
            <person name="Voegtly L."/>
            <person name="Shi R."/>
            <person name="Duckworth R."/>
            <person name="Johnson A."/>
            <person name="Loviza R."/>
            <person name="Walstead R."/>
            <person name="Shah Z."/>
            <person name="Kiflezghi M."/>
            <person name="Wade K."/>
            <person name="Ball S.L."/>
            <person name="Bradley K.W."/>
            <person name="Asai D.J."/>
            <person name="Bowman C.A."/>
            <person name="Russell D.A."/>
            <person name="Pope W.H."/>
            <person name="Jacobs-Sera D."/>
            <person name="Hendrix R.W."/>
            <person name="Hatfull G.F."/>
        </authorList>
    </citation>
    <scope>NUCLEOTIDE SEQUENCE</scope>
</reference>
<keyword evidence="5" id="KW-0804">Transcription</keyword>
<dbReference type="EMBL" id="CZKA01000053">
    <property type="protein sequence ID" value="CUR59174.1"/>
    <property type="molecule type" value="Genomic_DNA"/>
</dbReference>
<comment type="similarity">
    <text evidence="1">Belongs to the sigma-70 factor family. ECF subfamily.</text>
</comment>
<gene>
    <name evidence="8" type="ORF">NOCA2570066</name>
</gene>
<evidence type="ECO:0000313" key="8">
    <source>
        <dbReference type="EMBL" id="CUR59174.1"/>
    </source>
</evidence>
<evidence type="ECO:0000256" key="5">
    <source>
        <dbReference type="ARBA" id="ARBA00023163"/>
    </source>
</evidence>
<evidence type="ECO:0000256" key="2">
    <source>
        <dbReference type="ARBA" id="ARBA00023015"/>
    </source>
</evidence>
<dbReference type="AlphaFoldDB" id="A0A2P2CB02"/>
<keyword evidence="3" id="KW-0731">Sigma factor</keyword>
<dbReference type="InterPro" id="IPR013325">
    <property type="entry name" value="RNA_pol_sigma_r2"/>
</dbReference>
<dbReference type="Pfam" id="PF04542">
    <property type="entry name" value="Sigma70_r2"/>
    <property type="match status" value="1"/>
</dbReference>
<evidence type="ECO:0000256" key="1">
    <source>
        <dbReference type="ARBA" id="ARBA00010641"/>
    </source>
</evidence>
<evidence type="ECO:0000256" key="3">
    <source>
        <dbReference type="ARBA" id="ARBA00023082"/>
    </source>
</evidence>
<dbReference type="SUPFAM" id="SSF88659">
    <property type="entry name" value="Sigma3 and sigma4 domains of RNA polymerase sigma factors"/>
    <property type="match status" value="1"/>
</dbReference>